<reference evidence="2 3" key="1">
    <citation type="submission" date="2014-04" db="EMBL/GenBank/DDBJ databases">
        <title>Evolutionary Origins and Diversification of the Mycorrhizal Mutualists.</title>
        <authorList>
            <consortium name="DOE Joint Genome Institute"/>
            <consortium name="Mycorrhizal Genomics Consortium"/>
            <person name="Kohler A."/>
            <person name="Kuo A."/>
            <person name="Nagy L.G."/>
            <person name="Floudas D."/>
            <person name="Copeland A."/>
            <person name="Barry K.W."/>
            <person name="Cichocki N."/>
            <person name="Veneault-Fourrey C."/>
            <person name="LaButti K."/>
            <person name="Lindquist E.A."/>
            <person name="Lipzen A."/>
            <person name="Lundell T."/>
            <person name="Morin E."/>
            <person name="Murat C."/>
            <person name="Riley R."/>
            <person name="Ohm R."/>
            <person name="Sun H."/>
            <person name="Tunlid A."/>
            <person name="Henrissat B."/>
            <person name="Grigoriev I.V."/>
            <person name="Hibbett D.S."/>
            <person name="Martin F."/>
        </authorList>
    </citation>
    <scope>NUCLEOTIDE SEQUENCE [LARGE SCALE GENOMIC DNA]</scope>
    <source>
        <strain evidence="2 3">Koide BX008</strain>
    </source>
</reference>
<feature type="region of interest" description="Disordered" evidence="1">
    <location>
        <begin position="411"/>
        <end position="577"/>
    </location>
</feature>
<dbReference type="HOGENOM" id="CLU_022621_0_0_1"/>
<feature type="compositionally biased region" description="Low complexity" evidence="1">
    <location>
        <begin position="509"/>
        <end position="520"/>
    </location>
</feature>
<gene>
    <name evidence="2" type="ORF">M378DRAFT_129754</name>
</gene>
<evidence type="ECO:0000313" key="3">
    <source>
        <dbReference type="Proteomes" id="UP000054549"/>
    </source>
</evidence>
<dbReference type="OrthoDB" id="3690045at2759"/>
<dbReference type="Proteomes" id="UP000054549">
    <property type="component" value="Unassembled WGS sequence"/>
</dbReference>
<evidence type="ECO:0000313" key="2">
    <source>
        <dbReference type="EMBL" id="KIL61507.1"/>
    </source>
</evidence>
<feature type="compositionally biased region" description="Low complexity" evidence="1">
    <location>
        <begin position="475"/>
        <end position="486"/>
    </location>
</feature>
<evidence type="ECO:0000256" key="1">
    <source>
        <dbReference type="SAM" id="MobiDB-lite"/>
    </source>
</evidence>
<feature type="compositionally biased region" description="Acidic residues" evidence="1">
    <location>
        <begin position="426"/>
        <end position="437"/>
    </location>
</feature>
<proteinExistence type="predicted"/>
<organism evidence="2 3">
    <name type="scientific">Amanita muscaria (strain Koide BX008)</name>
    <dbReference type="NCBI Taxonomy" id="946122"/>
    <lineage>
        <taxon>Eukaryota</taxon>
        <taxon>Fungi</taxon>
        <taxon>Dikarya</taxon>
        <taxon>Basidiomycota</taxon>
        <taxon>Agaricomycotina</taxon>
        <taxon>Agaricomycetes</taxon>
        <taxon>Agaricomycetidae</taxon>
        <taxon>Agaricales</taxon>
        <taxon>Pluteineae</taxon>
        <taxon>Amanitaceae</taxon>
        <taxon>Amanita</taxon>
    </lineage>
</organism>
<dbReference type="AlphaFoldDB" id="A0A0C2WJ29"/>
<feature type="region of interest" description="Disordered" evidence="1">
    <location>
        <begin position="1"/>
        <end position="105"/>
    </location>
</feature>
<dbReference type="InParanoid" id="A0A0C2WJ29"/>
<protein>
    <submittedName>
        <fullName evidence="2">Uncharacterized protein</fullName>
    </submittedName>
</protein>
<feature type="compositionally biased region" description="Basic and acidic residues" evidence="1">
    <location>
        <begin position="411"/>
        <end position="425"/>
    </location>
</feature>
<accession>A0A0C2WJ29</accession>
<dbReference type="EMBL" id="KN818283">
    <property type="protein sequence ID" value="KIL61507.1"/>
    <property type="molecule type" value="Genomic_DNA"/>
</dbReference>
<keyword evidence="3" id="KW-1185">Reference proteome</keyword>
<name>A0A0C2WJ29_AMAMK</name>
<sequence>MANRVFATEPVVAGPPANPVPSTSVSVDAQTILPTTDSTEDQPVKRKRGRPKGSTSKKPAEDRPPDSSDSKSKRPVGRPRKDGLPAGSVPKRTSAKRQKVSVDSNNEVRRCILSVQLLLTPIHTCIFQPAHHFGWGVSYVSPPHATPYPTTALSHHDEWRQLAQTRPPHDLIAALLTTFAAPNPTSTVGPTLEEAFKIHLQSLAPNPSLDSSSGSPSTHNIPSLYSILKTFWLPASPAYFTMAASASNTRMAMEYRFLYWDPQPLVFNGIQCPFCPSFLANNGRILSGPIKIYDIGKPFFIIGCEYICTSPQCMGASSSSSSPSEGRKFGSTDASIMNSLPKGLKDEFPAKLLYADSDAGSAPNVWNWNAMGVSTALWNLVVGALGIGMRKEAIVHLVRSMQHGPPEIKYELKEEEKSVSDPVHVDDEDEKDNDTPDPDTPGNSSPSFTQTRPQNQSTSTNPGPSQPSSTTQAFHSPHTSPHTSHPPSHPQHHPPYQPSSHAIPRSHPHQPQQQQPRQSPAFAHYSYSQYPYHPDHQSAPQQAPPRPTSATTATTALPGAGAGAGVNAPVRGAGSSK</sequence>
<feature type="compositionally biased region" description="Polar residues" evidence="1">
    <location>
        <begin position="447"/>
        <end position="474"/>
    </location>
</feature>
<dbReference type="STRING" id="946122.A0A0C2WJ29"/>
<feature type="compositionally biased region" description="Pro residues" evidence="1">
    <location>
        <begin position="487"/>
        <end position="497"/>
    </location>
</feature>
<feature type="compositionally biased region" description="Polar residues" evidence="1">
    <location>
        <begin position="22"/>
        <end position="37"/>
    </location>
</feature>
<feature type="compositionally biased region" description="Basic and acidic residues" evidence="1">
    <location>
        <begin position="58"/>
        <end position="72"/>
    </location>
</feature>
<feature type="compositionally biased region" description="Low complexity" evidence="1">
    <location>
        <begin position="548"/>
        <end position="577"/>
    </location>
</feature>